<sequence>MSGKVHKNDAGFENDYGDFSKFKKVYPPPMAFHEWIYLQYILVSGIYMLEPWERKLFNSAIIIFIAIICLILRYLLF</sequence>
<evidence type="ECO:0000256" key="3">
    <source>
        <dbReference type="ARBA" id="ARBA00022692"/>
    </source>
</evidence>
<dbReference type="EMBL" id="CADEPM010000005">
    <property type="protein sequence ID" value="CAB3406193.1"/>
    <property type="molecule type" value="Genomic_DNA"/>
</dbReference>
<comment type="pathway">
    <text evidence="2">Lipid metabolism.</text>
</comment>
<evidence type="ECO:0000256" key="10">
    <source>
        <dbReference type="SAM" id="Phobius"/>
    </source>
</evidence>
<organism evidence="11 12">
    <name type="scientific">Caenorhabditis bovis</name>
    <dbReference type="NCBI Taxonomy" id="2654633"/>
    <lineage>
        <taxon>Eukaryota</taxon>
        <taxon>Metazoa</taxon>
        <taxon>Ecdysozoa</taxon>
        <taxon>Nematoda</taxon>
        <taxon>Chromadorea</taxon>
        <taxon>Rhabditida</taxon>
        <taxon>Rhabditina</taxon>
        <taxon>Rhabditomorpha</taxon>
        <taxon>Rhabditoidea</taxon>
        <taxon>Rhabditidae</taxon>
        <taxon>Peloderinae</taxon>
        <taxon>Caenorhabditis</taxon>
    </lineage>
</organism>
<proteinExistence type="inferred from homology"/>
<protein>
    <submittedName>
        <fullName evidence="11">Uncharacterized protein</fullName>
    </submittedName>
</protein>
<reference evidence="11 12" key="1">
    <citation type="submission" date="2020-04" db="EMBL/GenBank/DDBJ databases">
        <authorList>
            <person name="Laetsch R D."/>
            <person name="Stevens L."/>
            <person name="Kumar S."/>
            <person name="Blaxter L. M."/>
        </authorList>
    </citation>
    <scope>NUCLEOTIDE SEQUENCE [LARGE SCALE GENOMIC DNA]</scope>
</reference>
<dbReference type="PANTHER" id="PTHR47084:SF1">
    <property type="entry name" value="SERINE PALMITOYLTRANSFERASE SMALL SUBUNIT A"/>
    <property type="match status" value="1"/>
</dbReference>
<keyword evidence="6 10" id="KW-1133">Transmembrane helix</keyword>
<comment type="similarity">
    <text evidence="9">Belongs to the SPTSS family. SPTSSA subfamily.</text>
</comment>
<name>A0A8S1EXU1_9PELO</name>
<accession>A0A8S1EXU1</accession>
<feature type="transmembrane region" description="Helical" evidence="10">
    <location>
        <begin position="30"/>
        <end position="49"/>
    </location>
</feature>
<keyword evidence="5" id="KW-0746">Sphingolipid metabolism</keyword>
<comment type="caution">
    <text evidence="11">The sequence shown here is derived from an EMBL/GenBank/DDBJ whole genome shotgun (WGS) entry which is preliminary data.</text>
</comment>
<evidence type="ECO:0000256" key="1">
    <source>
        <dbReference type="ARBA" id="ARBA00004477"/>
    </source>
</evidence>
<comment type="subcellular location">
    <subcellularLocation>
        <location evidence="1">Endoplasmic reticulum membrane</location>
        <topology evidence="1">Multi-pass membrane protein</topology>
    </subcellularLocation>
</comment>
<evidence type="ECO:0000256" key="4">
    <source>
        <dbReference type="ARBA" id="ARBA00022824"/>
    </source>
</evidence>
<keyword evidence="3 10" id="KW-0812">Transmembrane</keyword>
<dbReference type="OrthoDB" id="10003551at2759"/>
<dbReference type="GO" id="GO:0004758">
    <property type="term" value="F:serine C-palmitoyltransferase activity"/>
    <property type="evidence" value="ECO:0007669"/>
    <property type="project" value="TreeGrafter"/>
</dbReference>
<dbReference type="Pfam" id="PF11779">
    <property type="entry name" value="SPT_ssu-like"/>
    <property type="match status" value="1"/>
</dbReference>
<evidence type="ECO:0000313" key="11">
    <source>
        <dbReference type="EMBL" id="CAB3406193.1"/>
    </source>
</evidence>
<dbReference type="InterPro" id="IPR024512">
    <property type="entry name" value="Ser_palmitoyltrfase_ssu-like"/>
</dbReference>
<dbReference type="PANTHER" id="PTHR47084">
    <property type="entry name" value="SERINE PALMITOYLTRANSFERASE SMALL SUBUNIT A"/>
    <property type="match status" value="1"/>
</dbReference>
<evidence type="ECO:0000256" key="5">
    <source>
        <dbReference type="ARBA" id="ARBA00022919"/>
    </source>
</evidence>
<dbReference type="GO" id="GO:0046513">
    <property type="term" value="P:ceramide biosynthetic process"/>
    <property type="evidence" value="ECO:0007669"/>
    <property type="project" value="TreeGrafter"/>
</dbReference>
<evidence type="ECO:0000256" key="2">
    <source>
        <dbReference type="ARBA" id="ARBA00005189"/>
    </source>
</evidence>
<keyword evidence="8 10" id="KW-0472">Membrane</keyword>
<keyword evidence="4" id="KW-0256">Endoplasmic reticulum</keyword>
<dbReference type="GO" id="GO:0005789">
    <property type="term" value="C:endoplasmic reticulum membrane"/>
    <property type="evidence" value="ECO:0007669"/>
    <property type="project" value="UniProtKB-SubCell"/>
</dbReference>
<dbReference type="GO" id="GO:0017059">
    <property type="term" value="C:serine palmitoyltransferase complex"/>
    <property type="evidence" value="ECO:0007669"/>
    <property type="project" value="TreeGrafter"/>
</dbReference>
<gene>
    <name evidence="11" type="ORF">CBOVIS_LOCUS8297</name>
</gene>
<dbReference type="AlphaFoldDB" id="A0A8S1EXU1"/>
<evidence type="ECO:0000256" key="8">
    <source>
        <dbReference type="ARBA" id="ARBA00023136"/>
    </source>
</evidence>
<evidence type="ECO:0000256" key="7">
    <source>
        <dbReference type="ARBA" id="ARBA00023098"/>
    </source>
</evidence>
<keyword evidence="12" id="KW-1185">Reference proteome</keyword>
<evidence type="ECO:0000256" key="9">
    <source>
        <dbReference type="ARBA" id="ARBA00038370"/>
    </source>
</evidence>
<evidence type="ECO:0000313" key="12">
    <source>
        <dbReference type="Proteomes" id="UP000494206"/>
    </source>
</evidence>
<keyword evidence="7" id="KW-0443">Lipid metabolism</keyword>
<feature type="transmembrane region" description="Helical" evidence="10">
    <location>
        <begin position="56"/>
        <end position="76"/>
    </location>
</feature>
<dbReference type="InterPro" id="IPR051900">
    <property type="entry name" value="SPT_small_subunit"/>
</dbReference>
<evidence type="ECO:0000256" key="6">
    <source>
        <dbReference type="ARBA" id="ARBA00022989"/>
    </source>
</evidence>
<dbReference type="Proteomes" id="UP000494206">
    <property type="component" value="Unassembled WGS sequence"/>
</dbReference>